<dbReference type="SMART" id="SM00014">
    <property type="entry name" value="acidPPc"/>
    <property type="match status" value="1"/>
</dbReference>
<evidence type="ECO:0000256" key="1">
    <source>
        <dbReference type="ARBA" id="ARBA00004141"/>
    </source>
</evidence>
<dbReference type="Proteomes" id="UP000886611">
    <property type="component" value="Unassembled WGS sequence"/>
</dbReference>
<reference evidence="8 9" key="1">
    <citation type="journal article" date="2021" name="Cell">
        <title>Tracing the genetic footprints of vertebrate landing in non-teleost ray-finned fishes.</title>
        <authorList>
            <person name="Bi X."/>
            <person name="Wang K."/>
            <person name="Yang L."/>
            <person name="Pan H."/>
            <person name="Jiang H."/>
            <person name="Wei Q."/>
            <person name="Fang M."/>
            <person name="Yu H."/>
            <person name="Zhu C."/>
            <person name="Cai Y."/>
            <person name="He Y."/>
            <person name="Gan X."/>
            <person name="Zeng H."/>
            <person name="Yu D."/>
            <person name="Zhu Y."/>
            <person name="Jiang H."/>
            <person name="Qiu Q."/>
            <person name="Yang H."/>
            <person name="Zhang Y.E."/>
            <person name="Wang W."/>
            <person name="Zhu M."/>
            <person name="He S."/>
            <person name="Zhang G."/>
        </authorList>
    </citation>
    <scope>NUCLEOTIDE SEQUENCE [LARGE SCALE GENOMIC DNA]</scope>
    <source>
        <strain evidence="8">Bchr_013</strain>
    </source>
</reference>
<keyword evidence="5 6" id="KW-0472">Membrane</keyword>
<name>A0A8X8BV05_POLSE</name>
<dbReference type="AlphaFoldDB" id="A0A8X8BV05"/>
<dbReference type="EMBL" id="JAATIS010000094">
    <property type="protein sequence ID" value="KAG2471478.1"/>
    <property type="molecule type" value="Genomic_DNA"/>
</dbReference>
<evidence type="ECO:0000313" key="9">
    <source>
        <dbReference type="Proteomes" id="UP000886611"/>
    </source>
</evidence>
<evidence type="ECO:0000256" key="6">
    <source>
        <dbReference type="SAM" id="Phobius"/>
    </source>
</evidence>
<organism evidence="8 9">
    <name type="scientific">Polypterus senegalus</name>
    <name type="common">Senegal bichir</name>
    <dbReference type="NCBI Taxonomy" id="55291"/>
    <lineage>
        <taxon>Eukaryota</taxon>
        <taxon>Metazoa</taxon>
        <taxon>Chordata</taxon>
        <taxon>Craniata</taxon>
        <taxon>Vertebrata</taxon>
        <taxon>Euteleostomi</taxon>
        <taxon>Actinopterygii</taxon>
        <taxon>Polypteriformes</taxon>
        <taxon>Polypteridae</taxon>
        <taxon>Polypterus</taxon>
    </lineage>
</organism>
<dbReference type="Pfam" id="PF01569">
    <property type="entry name" value="PAP2"/>
    <property type="match status" value="1"/>
</dbReference>
<feature type="transmembrane region" description="Helical" evidence="6">
    <location>
        <begin position="323"/>
        <end position="341"/>
    </location>
</feature>
<dbReference type="InterPro" id="IPR036938">
    <property type="entry name" value="PAP2/HPO_sf"/>
</dbReference>
<dbReference type="GO" id="GO:0006644">
    <property type="term" value="P:phospholipid metabolic process"/>
    <property type="evidence" value="ECO:0007669"/>
    <property type="project" value="InterPro"/>
</dbReference>
<feature type="transmembrane region" description="Helical" evidence="6">
    <location>
        <begin position="292"/>
        <end position="311"/>
    </location>
</feature>
<dbReference type="CDD" id="cd03384">
    <property type="entry name" value="PAP2_wunen"/>
    <property type="match status" value="1"/>
</dbReference>
<dbReference type="InterPro" id="IPR043216">
    <property type="entry name" value="PAP-like"/>
</dbReference>
<dbReference type="GO" id="GO:0007165">
    <property type="term" value="P:signal transduction"/>
    <property type="evidence" value="ECO:0007669"/>
    <property type="project" value="TreeGrafter"/>
</dbReference>
<dbReference type="GO" id="GO:0005886">
    <property type="term" value="C:plasma membrane"/>
    <property type="evidence" value="ECO:0007669"/>
    <property type="project" value="TreeGrafter"/>
</dbReference>
<gene>
    <name evidence="8" type="primary">Plpp3</name>
    <name evidence="8" type="ORF">GTO96_0005811</name>
</gene>
<comment type="similarity">
    <text evidence="2">Belongs to the PA-phosphatase related phosphoesterase family.</text>
</comment>
<dbReference type="FunFam" id="1.20.144.10:FF:000030">
    <property type="entry name" value="Phosphatidic acid phosphatase type 2D"/>
    <property type="match status" value="1"/>
</dbReference>
<evidence type="ECO:0000256" key="2">
    <source>
        <dbReference type="ARBA" id="ARBA00008816"/>
    </source>
</evidence>
<evidence type="ECO:0000256" key="3">
    <source>
        <dbReference type="ARBA" id="ARBA00022692"/>
    </source>
</evidence>
<dbReference type="InterPro" id="IPR000326">
    <property type="entry name" value="PAP2/HPO"/>
</dbReference>
<sequence length="370" mass="41388">MKSHWWSQVLNMSEKPQQTEFILERWEMPSRSHIFPSGMSSDISGGHYGPQTAERGNTFVCLDEEPAKADDQKAAGKITYLDFQKDFDTKKQQQQLASDPSMGVGCVGFDLAWAASIPFFACEMGAVEPYKRGFFCHDESISYPYEENESISDGVLISGGILITAVSIALGESYRVHYLKVESKAFVSNHYISTLYKEIGSFLFGCTVGQSLTNMAKLTIGRLRPNFLTVCKPLVNCSIGQYVDNYSCTGNASLEKEARKSFYSGHASFAMYTMLYLAFYLQARFTWHGARLLRPLVQFLLVMLALYTGLTRISDYKHHPSDVLVGFVQGALVAIWVALYISPMFKKKERCQGKTGNILDSPVSSQHTVC</sequence>
<dbReference type="GO" id="GO:0046839">
    <property type="term" value="P:phospholipid dephosphorylation"/>
    <property type="evidence" value="ECO:0007669"/>
    <property type="project" value="TreeGrafter"/>
</dbReference>
<evidence type="ECO:0000259" key="7">
    <source>
        <dbReference type="SMART" id="SM00014"/>
    </source>
</evidence>
<evidence type="ECO:0000313" key="8">
    <source>
        <dbReference type="EMBL" id="KAG2471478.1"/>
    </source>
</evidence>
<dbReference type="PANTHER" id="PTHR10165">
    <property type="entry name" value="LIPID PHOSPHATE PHOSPHATASE"/>
    <property type="match status" value="1"/>
</dbReference>
<dbReference type="PANTHER" id="PTHR10165:SF94">
    <property type="entry name" value="PHOSPHATIDIC ACID PHOSPHATASE TYPE 2D"/>
    <property type="match status" value="1"/>
</dbReference>
<dbReference type="GO" id="GO:0008195">
    <property type="term" value="F:phosphatidate phosphatase activity"/>
    <property type="evidence" value="ECO:0007669"/>
    <property type="project" value="TreeGrafter"/>
</dbReference>
<keyword evidence="3 6" id="KW-0812">Transmembrane</keyword>
<evidence type="ECO:0000256" key="4">
    <source>
        <dbReference type="ARBA" id="ARBA00022989"/>
    </source>
</evidence>
<comment type="subcellular location">
    <subcellularLocation>
        <location evidence="1">Membrane</location>
        <topology evidence="1">Multi-pass membrane protein</topology>
    </subcellularLocation>
</comment>
<keyword evidence="4 6" id="KW-1133">Transmembrane helix</keyword>
<feature type="transmembrane region" description="Helical" evidence="6">
    <location>
        <begin position="262"/>
        <end position="280"/>
    </location>
</feature>
<dbReference type="Gene3D" id="1.20.144.10">
    <property type="entry name" value="Phosphatidic acid phosphatase type 2/haloperoxidase"/>
    <property type="match status" value="1"/>
</dbReference>
<comment type="caution">
    <text evidence="8">The sequence shown here is derived from an EMBL/GenBank/DDBJ whole genome shotgun (WGS) entry which is preliminary data.</text>
</comment>
<evidence type="ECO:0000256" key="5">
    <source>
        <dbReference type="ARBA" id="ARBA00023136"/>
    </source>
</evidence>
<feature type="non-terminal residue" evidence="8">
    <location>
        <position position="1"/>
    </location>
</feature>
<feature type="domain" description="Phosphatidic acid phosphatase type 2/haloperoxidase" evidence="7">
    <location>
        <begin position="199"/>
        <end position="338"/>
    </location>
</feature>
<dbReference type="SUPFAM" id="SSF48317">
    <property type="entry name" value="Acid phosphatase/Vanadium-dependent haloperoxidase"/>
    <property type="match status" value="1"/>
</dbReference>
<feature type="non-terminal residue" evidence="8">
    <location>
        <position position="370"/>
    </location>
</feature>
<proteinExistence type="inferred from homology"/>
<keyword evidence="9" id="KW-1185">Reference proteome</keyword>
<accession>A0A8X8BV05</accession>
<protein>
    <submittedName>
        <fullName evidence="8">PLPP3 phosphatase</fullName>
    </submittedName>
</protein>